<proteinExistence type="predicted"/>
<dbReference type="AlphaFoldDB" id="A0A645IAU9"/>
<organism evidence="1">
    <name type="scientific">bioreactor metagenome</name>
    <dbReference type="NCBI Taxonomy" id="1076179"/>
    <lineage>
        <taxon>unclassified sequences</taxon>
        <taxon>metagenomes</taxon>
        <taxon>ecological metagenomes</taxon>
    </lineage>
</organism>
<name>A0A645IAU9_9ZZZZ</name>
<evidence type="ECO:0000313" key="1">
    <source>
        <dbReference type="EMBL" id="MPN44553.1"/>
    </source>
</evidence>
<gene>
    <name evidence="1" type="ORF">SDC9_192118</name>
</gene>
<sequence>MVASQRGAEVVGDRGNIADHFTRVFEHIGVDVLKDIQARL</sequence>
<comment type="caution">
    <text evidence="1">The sequence shown here is derived from an EMBL/GenBank/DDBJ whole genome shotgun (WGS) entry which is preliminary data.</text>
</comment>
<dbReference type="EMBL" id="VSSQ01103759">
    <property type="protein sequence ID" value="MPN44553.1"/>
    <property type="molecule type" value="Genomic_DNA"/>
</dbReference>
<protein>
    <submittedName>
        <fullName evidence="1">Uncharacterized protein</fullName>
    </submittedName>
</protein>
<reference evidence="1" key="1">
    <citation type="submission" date="2019-08" db="EMBL/GenBank/DDBJ databases">
        <authorList>
            <person name="Kucharzyk K."/>
            <person name="Murdoch R.W."/>
            <person name="Higgins S."/>
            <person name="Loffler F."/>
        </authorList>
    </citation>
    <scope>NUCLEOTIDE SEQUENCE</scope>
</reference>
<accession>A0A645IAU9</accession>